<feature type="coiled-coil region" evidence="1">
    <location>
        <begin position="54"/>
        <end position="116"/>
    </location>
</feature>
<proteinExistence type="predicted"/>
<dbReference type="EMBL" id="OU893334">
    <property type="protein sequence ID" value="CAG9790905.1"/>
    <property type="molecule type" value="Genomic_DNA"/>
</dbReference>
<organism evidence="2 3">
    <name type="scientific">Diatraea saccharalis</name>
    <name type="common">sugarcane borer</name>
    <dbReference type="NCBI Taxonomy" id="40085"/>
    <lineage>
        <taxon>Eukaryota</taxon>
        <taxon>Metazoa</taxon>
        <taxon>Ecdysozoa</taxon>
        <taxon>Arthropoda</taxon>
        <taxon>Hexapoda</taxon>
        <taxon>Insecta</taxon>
        <taxon>Pterygota</taxon>
        <taxon>Neoptera</taxon>
        <taxon>Endopterygota</taxon>
        <taxon>Lepidoptera</taxon>
        <taxon>Glossata</taxon>
        <taxon>Ditrysia</taxon>
        <taxon>Pyraloidea</taxon>
        <taxon>Crambidae</taxon>
        <taxon>Crambinae</taxon>
        <taxon>Diatraea</taxon>
    </lineage>
</organism>
<dbReference type="OrthoDB" id="7048166at2759"/>
<protein>
    <submittedName>
        <fullName evidence="2">Uncharacterized protein</fullName>
    </submittedName>
</protein>
<name>A0A9N9R781_9NEOP</name>
<sequence>MSPNSNILDAPCYDKDNILEYKKLVPKIGWNCKYCINDPIGGKDIEETQPLLVLEDILEDIAKLKLKLNNLLNDVDQVKTDLIDLKATTTSTHTYMKGVNAKVKNLEDRIVKLDKTSCNFYAIRQTIVEFENDTYEKENCCSADYNKVNTSQKQTFVYPNAINKAVLPKDQNSFVAKVHSRLRNAPKLLLSSFSTDSNKKNMISSL</sequence>
<dbReference type="Proteomes" id="UP001153714">
    <property type="component" value="Chromosome 3"/>
</dbReference>
<dbReference type="AlphaFoldDB" id="A0A9N9R781"/>
<evidence type="ECO:0000313" key="2">
    <source>
        <dbReference type="EMBL" id="CAG9790905.1"/>
    </source>
</evidence>
<reference evidence="2" key="2">
    <citation type="submission" date="2022-10" db="EMBL/GenBank/DDBJ databases">
        <authorList>
            <consortium name="ENA_rothamsted_submissions"/>
            <consortium name="culmorum"/>
            <person name="King R."/>
        </authorList>
    </citation>
    <scope>NUCLEOTIDE SEQUENCE</scope>
</reference>
<accession>A0A9N9R781</accession>
<reference evidence="2" key="1">
    <citation type="submission" date="2021-12" db="EMBL/GenBank/DDBJ databases">
        <authorList>
            <person name="King R."/>
        </authorList>
    </citation>
    <scope>NUCLEOTIDE SEQUENCE</scope>
</reference>
<evidence type="ECO:0000313" key="3">
    <source>
        <dbReference type="Proteomes" id="UP001153714"/>
    </source>
</evidence>
<evidence type="ECO:0000256" key="1">
    <source>
        <dbReference type="SAM" id="Coils"/>
    </source>
</evidence>
<keyword evidence="3" id="KW-1185">Reference proteome</keyword>
<keyword evidence="1" id="KW-0175">Coiled coil</keyword>
<gene>
    <name evidence="2" type="ORF">DIATSA_LOCUS8553</name>
</gene>